<protein>
    <recommendedName>
        <fullName evidence="4">ATP synthase protein I-like membrane protein</fullName>
    </recommendedName>
</protein>
<organism evidence="3">
    <name type="scientific">uncultured Campylobacterales bacterium</name>
    <dbReference type="NCBI Taxonomy" id="352960"/>
    <lineage>
        <taxon>Bacteria</taxon>
        <taxon>Pseudomonadati</taxon>
        <taxon>Campylobacterota</taxon>
        <taxon>Epsilonproteobacteria</taxon>
        <taxon>Campylobacterales</taxon>
        <taxon>environmental samples</taxon>
    </lineage>
</organism>
<dbReference type="SUPFAM" id="SSF103473">
    <property type="entry name" value="MFS general substrate transporter"/>
    <property type="match status" value="1"/>
</dbReference>
<sequence>MLKKMKIKGLIKGANSLSLGISIVVAIFIGAGIGYWLSNVFNQAWIFWVGIFWGVCGAGLNLYKAQQNLSKDFDKYARDPKLAPKPLSNDDDEDDEYEDDDYDYEDDDDNDFPETKKKQTKVK</sequence>
<evidence type="ECO:0008006" key="4">
    <source>
        <dbReference type="Google" id="ProtNLM"/>
    </source>
</evidence>
<dbReference type="Pfam" id="PF09527">
    <property type="entry name" value="ATPase_gene1"/>
    <property type="match status" value="1"/>
</dbReference>
<keyword evidence="2" id="KW-0812">Transmembrane</keyword>
<dbReference type="AlphaFoldDB" id="A0A6S6TFW5"/>
<gene>
    <name evidence="3" type="ORF">HELGO_WM23507</name>
</gene>
<dbReference type="EMBL" id="CACVAW010000058">
    <property type="protein sequence ID" value="CAA6813777.1"/>
    <property type="molecule type" value="Genomic_DNA"/>
</dbReference>
<keyword evidence="2" id="KW-0472">Membrane</keyword>
<feature type="compositionally biased region" description="Acidic residues" evidence="1">
    <location>
        <begin position="89"/>
        <end position="112"/>
    </location>
</feature>
<feature type="transmembrane region" description="Helical" evidence="2">
    <location>
        <begin position="20"/>
        <end position="38"/>
    </location>
</feature>
<feature type="transmembrane region" description="Helical" evidence="2">
    <location>
        <begin position="44"/>
        <end position="63"/>
    </location>
</feature>
<feature type="region of interest" description="Disordered" evidence="1">
    <location>
        <begin position="78"/>
        <end position="123"/>
    </location>
</feature>
<dbReference type="InterPro" id="IPR036259">
    <property type="entry name" value="MFS_trans_sf"/>
</dbReference>
<reference evidence="3" key="1">
    <citation type="submission" date="2020-01" db="EMBL/GenBank/DDBJ databases">
        <authorList>
            <person name="Meier V. D."/>
            <person name="Meier V D."/>
        </authorList>
    </citation>
    <scope>NUCLEOTIDE SEQUENCE</scope>
    <source>
        <strain evidence="3">HLG_WM_MAG_12</strain>
    </source>
</reference>
<dbReference type="InterPro" id="IPR032820">
    <property type="entry name" value="ATPase_put"/>
</dbReference>
<evidence type="ECO:0000256" key="1">
    <source>
        <dbReference type="SAM" id="MobiDB-lite"/>
    </source>
</evidence>
<keyword evidence="2" id="KW-1133">Transmembrane helix</keyword>
<proteinExistence type="predicted"/>
<accession>A0A6S6TFW5</accession>
<evidence type="ECO:0000256" key="2">
    <source>
        <dbReference type="SAM" id="Phobius"/>
    </source>
</evidence>
<evidence type="ECO:0000313" key="3">
    <source>
        <dbReference type="EMBL" id="CAA6813777.1"/>
    </source>
</evidence>
<name>A0A6S6TFW5_9BACT</name>